<dbReference type="Pfam" id="PF00772">
    <property type="entry name" value="DnaB"/>
    <property type="match status" value="1"/>
</dbReference>
<dbReference type="EC" id="5.6.2.3" evidence="11 12"/>
<protein>
    <recommendedName>
        <fullName evidence="11 12">Replicative DNA helicase</fullName>
        <ecNumber evidence="11 12">5.6.2.3</ecNumber>
    </recommendedName>
</protein>
<keyword evidence="5 12" id="KW-0378">Hydrolase</keyword>
<comment type="similarity">
    <text evidence="1 12">Belongs to the helicase family. DnaB subfamily.</text>
</comment>
<dbReference type="NCBIfam" id="TIGR00665">
    <property type="entry name" value="DnaB"/>
    <property type="match status" value="1"/>
</dbReference>
<keyword evidence="8 12" id="KW-0238">DNA-binding</keyword>
<dbReference type="AlphaFoldDB" id="A0A0S2UP76"/>
<dbReference type="Proteomes" id="UP000055684">
    <property type="component" value="Chromosome"/>
</dbReference>
<keyword evidence="2 12" id="KW-0639">Primosome</keyword>
<evidence type="ECO:0000313" key="14">
    <source>
        <dbReference type="EMBL" id="ALP70026.1"/>
    </source>
</evidence>
<dbReference type="PANTHER" id="PTHR30153:SF2">
    <property type="entry name" value="REPLICATIVE DNA HELICASE"/>
    <property type="match status" value="1"/>
</dbReference>
<dbReference type="InterPro" id="IPR016136">
    <property type="entry name" value="DNA_helicase_N/primase_C"/>
</dbReference>
<evidence type="ECO:0000313" key="15">
    <source>
        <dbReference type="Proteomes" id="UP000055684"/>
    </source>
</evidence>
<keyword evidence="6 12" id="KW-0347">Helicase</keyword>
<evidence type="ECO:0000256" key="10">
    <source>
        <dbReference type="ARBA" id="ARBA00048954"/>
    </source>
</evidence>
<comment type="function">
    <text evidence="12">The main replicative DNA helicase, it participates in initiation and elongation during chromosome replication. Travels ahead of the DNA replisome, separating dsDNA into templates for DNA synthesis. A processive ATP-dependent 5'-3' DNA helicase it has DNA-dependent ATPase activity.</text>
</comment>
<evidence type="ECO:0000256" key="5">
    <source>
        <dbReference type="ARBA" id="ARBA00022801"/>
    </source>
</evidence>
<dbReference type="InterPro" id="IPR007694">
    <property type="entry name" value="DNA_helicase_DnaB-like_C"/>
</dbReference>
<dbReference type="Gene3D" id="1.10.860.10">
    <property type="entry name" value="DNAb Helicase, Chain A"/>
    <property type="match status" value="1"/>
</dbReference>
<reference evidence="15" key="1">
    <citation type="submission" date="2015-11" db="EMBL/GenBank/DDBJ databases">
        <title>Complete genome sequences of the obligate symbionts Candidatus Sulcia muelleri and Candidatus Nasuia deltocephalinicola from the pestiferous leafhopper, Macrosteles quadripunctulatus (Hemiptera: Cicadellidae).</title>
        <authorList>
            <person name="Bennett G.M."/>
            <person name="Abba S."/>
            <person name="Kube M."/>
            <person name="Marzachi C."/>
        </authorList>
    </citation>
    <scope>NUCLEOTIDE SEQUENCE [LARGE SCALE GENOMIC DNA]</scope>
    <source>
        <strain evidence="15">PUNC</strain>
    </source>
</reference>
<dbReference type="InterPro" id="IPR007693">
    <property type="entry name" value="DNA_helicase_DnaB-like_N"/>
</dbReference>
<evidence type="ECO:0000256" key="8">
    <source>
        <dbReference type="ARBA" id="ARBA00023125"/>
    </source>
</evidence>
<dbReference type="InterPro" id="IPR027417">
    <property type="entry name" value="P-loop_NTPase"/>
</dbReference>
<keyword evidence="3 12" id="KW-0235">DNA replication</keyword>
<keyword evidence="9" id="KW-0413">Isomerase</keyword>
<evidence type="ECO:0000256" key="1">
    <source>
        <dbReference type="ARBA" id="ARBA00008428"/>
    </source>
</evidence>
<evidence type="ECO:0000256" key="12">
    <source>
        <dbReference type="RuleBase" id="RU362085"/>
    </source>
</evidence>
<dbReference type="GO" id="GO:1990077">
    <property type="term" value="C:primosome complex"/>
    <property type="evidence" value="ECO:0007669"/>
    <property type="project" value="UniProtKB-UniRule"/>
</dbReference>
<dbReference type="GO" id="GO:0003677">
    <property type="term" value="F:DNA binding"/>
    <property type="evidence" value="ECO:0007669"/>
    <property type="project" value="UniProtKB-UniRule"/>
</dbReference>
<keyword evidence="4 12" id="KW-0547">Nucleotide-binding</keyword>
<dbReference type="OrthoDB" id="9773982at2"/>
<dbReference type="PATRIC" id="fig|1160784.3.peg.78"/>
<comment type="catalytic activity">
    <reaction evidence="10 12">
        <text>ATP + H2O = ADP + phosphate + H(+)</text>
        <dbReference type="Rhea" id="RHEA:13065"/>
        <dbReference type="ChEBI" id="CHEBI:15377"/>
        <dbReference type="ChEBI" id="CHEBI:15378"/>
        <dbReference type="ChEBI" id="CHEBI:30616"/>
        <dbReference type="ChEBI" id="CHEBI:43474"/>
        <dbReference type="ChEBI" id="CHEBI:456216"/>
        <dbReference type="EC" id="5.6.2.3"/>
    </reaction>
</comment>
<evidence type="ECO:0000256" key="4">
    <source>
        <dbReference type="ARBA" id="ARBA00022741"/>
    </source>
</evidence>
<dbReference type="GO" id="GO:0043139">
    <property type="term" value="F:5'-3' DNA helicase activity"/>
    <property type="evidence" value="ECO:0007669"/>
    <property type="project" value="UniProtKB-EC"/>
</dbReference>
<evidence type="ECO:0000256" key="3">
    <source>
        <dbReference type="ARBA" id="ARBA00022705"/>
    </source>
</evidence>
<dbReference type="GO" id="GO:0006269">
    <property type="term" value="P:DNA replication, synthesis of primer"/>
    <property type="evidence" value="ECO:0007669"/>
    <property type="project" value="UniProtKB-UniRule"/>
</dbReference>
<evidence type="ECO:0000259" key="13">
    <source>
        <dbReference type="PROSITE" id="PS51199"/>
    </source>
</evidence>
<accession>A0A0S2UP76</accession>
<dbReference type="PANTHER" id="PTHR30153">
    <property type="entry name" value="REPLICATIVE DNA HELICASE DNAB"/>
    <property type="match status" value="1"/>
</dbReference>
<proteinExistence type="inferred from homology"/>
<dbReference type="SUPFAM" id="SSF52540">
    <property type="entry name" value="P-loop containing nucleoside triphosphate hydrolases"/>
    <property type="match status" value="1"/>
</dbReference>
<name>A0A0S2UP76_9PROT</name>
<evidence type="ECO:0000256" key="7">
    <source>
        <dbReference type="ARBA" id="ARBA00022840"/>
    </source>
</evidence>
<dbReference type="InterPro" id="IPR007692">
    <property type="entry name" value="DNA_helicase_DnaB"/>
</dbReference>
<dbReference type="SUPFAM" id="SSF48024">
    <property type="entry name" value="N-terminal domain of DnaB helicase"/>
    <property type="match status" value="1"/>
</dbReference>
<dbReference type="GO" id="GO:0016887">
    <property type="term" value="F:ATP hydrolysis activity"/>
    <property type="evidence" value="ECO:0007669"/>
    <property type="project" value="RHEA"/>
</dbReference>
<dbReference type="GO" id="GO:0005829">
    <property type="term" value="C:cytosol"/>
    <property type="evidence" value="ECO:0007669"/>
    <property type="project" value="TreeGrafter"/>
</dbReference>
<dbReference type="PROSITE" id="PS51199">
    <property type="entry name" value="SF4_HELICASE"/>
    <property type="match status" value="1"/>
</dbReference>
<keyword evidence="7 12" id="KW-0067">ATP-binding</keyword>
<dbReference type="GO" id="GO:0005524">
    <property type="term" value="F:ATP binding"/>
    <property type="evidence" value="ECO:0007669"/>
    <property type="project" value="UniProtKB-UniRule"/>
</dbReference>
<dbReference type="CDD" id="cd00984">
    <property type="entry name" value="DnaB_C"/>
    <property type="match status" value="1"/>
</dbReference>
<dbReference type="InterPro" id="IPR036185">
    <property type="entry name" value="DNA_heli_DnaB-like_N_sf"/>
</dbReference>
<reference evidence="14 15" key="2">
    <citation type="journal article" date="2016" name="Genome Announc.">
        <title>Complete Genome Sequences of the Obligate Symbionts 'Candidatus Sulcia muelleri' and 'Ca. Nasuia deltocephalinicola' from the Pestiferous Leafhopper Macrosteles quadripunctulatus (Hemiptera: Cicadellidae).</title>
        <authorList>
            <person name="Bennett G.M."/>
            <person name="Abba S."/>
            <person name="Kube M."/>
            <person name="Marzachi C."/>
        </authorList>
    </citation>
    <scope>NUCLEOTIDE SEQUENCE [LARGE SCALE GENOMIC DNA]</scope>
    <source>
        <strain evidence="14 15">PUNC</strain>
    </source>
</reference>
<gene>
    <name evidence="14" type="ORF">ASU29_113</name>
</gene>
<evidence type="ECO:0000256" key="2">
    <source>
        <dbReference type="ARBA" id="ARBA00022515"/>
    </source>
</evidence>
<organism evidence="14 15">
    <name type="scientific">Candidatus Nasuia deltocephalincola</name>
    <dbReference type="NCBI Taxonomy" id="1160784"/>
    <lineage>
        <taxon>Bacteria</taxon>
        <taxon>Pseudomonadati</taxon>
        <taxon>Pseudomonadota</taxon>
        <taxon>Betaproteobacteria</taxon>
        <taxon>Candidatus Nasuia</taxon>
    </lineage>
</organism>
<evidence type="ECO:0000256" key="9">
    <source>
        <dbReference type="ARBA" id="ARBA00023235"/>
    </source>
</evidence>
<dbReference type="Gene3D" id="3.40.50.300">
    <property type="entry name" value="P-loop containing nucleotide triphosphate hydrolases"/>
    <property type="match status" value="1"/>
</dbReference>
<feature type="domain" description="SF4 helicase" evidence="13">
    <location>
        <begin position="172"/>
        <end position="435"/>
    </location>
</feature>
<evidence type="ECO:0000256" key="11">
    <source>
        <dbReference type="NCBIfam" id="TIGR00665"/>
    </source>
</evidence>
<dbReference type="Pfam" id="PF03796">
    <property type="entry name" value="DnaB_C"/>
    <property type="match status" value="1"/>
</dbReference>
<evidence type="ECO:0000256" key="6">
    <source>
        <dbReference type="ARBA" id="ARBA00022806"/>
    </source>
</evidence>
<dbReference type="EMBL" id="CP013211">
    <property type="protein sequence ID" value="ALP70026.1"/>
    <property type="molecule type" value="Genomic_DNA"/>
</dbReference>
<sequence>MILKSNYKKFYSLECEQIVLACLILYNYSWNDIYNFLIIEDFYFKNHKIIFSIILELLNSNIDFDMNLIYNKLKYYKNFDFLNYLNFLIQKLPNPSNISFYACIIHNMFILRNIIFIMNKFLINISSKEDLNLSLLLNEIELNIFNANKNHINKKNELVTIESVINNYMSNNIVENDILSTGFRDLDLIFNGGINKGDLIIIAGRPSIGKTSFSLNLIQNISNFYNIPSIIFSMEMSANQLFIKILSSMIDKDRNVIVNDLLKKNLNIDNILFNKICSMKIFIDESPNVNILKIYSKCKSIIREQGEVGLILIDYLQLMSSFSINHSQNRVFEISEISRSLKCLAKEFNIPIIAISQLNRNLELRNNKRPLISDLRESGSIEQDADIIIFIYKEENHNSIENKEKIEIIIGKHRNGPIGKIFLNFYNSKSRFTDF</sequence>